<dbReference type="SUPFAM" id="SSF46626">
    <property type="entry name" value="Cytochrome c"/>
    <property type="match status" value="1"/>
</dbReference>
<keyword evidence="2 4" id="KW-0479">Metal-binding</keyword>
<dbReference type="Proteomes" id="UP000031338">
    <property type="component" value="Unassembled WGS sequence"/>
</dbReference>
<reference evidence="8 9" key="1">
    <citation type="submission" date="2014-10" db="EMBL/GenBank/DDBJ databases">
        <title>Draft genome sequence of Novosphingobium subterraneum DSM 12447.</title>
        <authorList>
            <person name="Gan H.M."/>
            <person name="Gan H.Y."/>
            <person name="Savka M.A."/>
        </authorList>
    </citation>
    <scope>NUCLEOTIDE SEQUENCE [LARGE SCALE GENOMIC DNA]</scope>
    <source>
        <strain evidence="8 9">DSM 12447</strain>
    </source>
</reference>
<keyword evidence="3 4" id="KW-0408">Iron</keyword>
<dbReference type="GO" id="GO:0009055">
    <property type="term" value="F:electron transfer activity"/>
    <property type="evidence" value="ECO:0007669"/>
    <property type="project" value="InterPro"/>
</dbReference>
<feature type="signal peptide" evidence="6">
    <location>
        <begin position="1"/>
        <end position="21"/>
    </location>
</feature>
<feature type="region of interest" description="Disordered" evidence="5">
    <location>
        <begin position="23"/>
        <end position="48"/>
    </location>
</feature>
<comment type="caution">
    <text evidence="8">The sequence shown here is derived from an EMBL/GenBank/DDBJ whole genome shotgun (WGS) entry which is preliminary data.</text>
</comment>
<dbReference type="PATRIC" id="fig|48936.3.peg.783"/>
<evidence type="ECO:0000256" key="4">
    <source>
        <dbReference type="PROSITE-ProRule" id="PRU00433"/>
    </source>
</evidence>
<proteinExistence type="predicted"/>
<protein>
    <submittedName>
        <fullName evidence="8">Cytochrome c family protein</fullName>
    </submittedName>
</protein>
<accession>A0A0B9AHA6</accession>
<dbReference type="AlphaFoldDB" id="A0A0B9AHA6"/>
<evidence type="ECO:0000256" key="5">
    <source>
        <dbReference type="SAM" id="MobiDB-lite"/>
    </source>
</evidence>
<evidence type="ECO:0000256" key="2">
    <source>
        <dbReference type="ARBA" id="ARBA00022723"/>
    </source>
</evidence>
<gene>
    <name evidence="8" type="ORF">NJ75_00773</name>
</gene>
<dbReference type="GO" id="GO:0046872">
    <property type="term" value="F:metal ion binding"/>
    <property type="evidence" value="ECO:0007669"/>
    <property type="project" value="UniProtKB-KW"/>
</dbReference>
<dbReference type="RefSeq" id="WP_052241951.1">
    <property type="nucleotide sequence ID" value="NZ_JRVC01000003.1"/>
</dbReference>
<sequence>MNRASFAFVGALGLAATAVFAAPPGPPPGPPPPYQMRPVAPTGDRLKPGRDGKVLFEVHCGYCHLTGGMGTNLLTKQQVMAGNSPDKGLLANRTDLTADYVKTVVRMGKGAMPQQTKVDLTDAELDAVAKYLGKAG</sequence>
<dbReference type="GO" id="GO:0020037">
    <property type="term" value="F:heme binding"/>
    <property type="evidence" value="ECO:0007669"/>
    <property type="project" value="InterPro"/>
</dbReference>
<dbReference type="PROSITE" id="PS51007">
    <property type="entry name" value="CYTC"/>
    <property type="match status" value="1"/>
</dbReference>
<feature type="compositionally biased region" description="Pro residues" evidence="5">
    <location>
        <begin position="23"/>
        <end position="35"/>
    </location>
</feature>
<keyword evidence="1 4" id="KW-0349">Heme</keyword>
<evidence type="ECO:0000259" key="7">
    <source>
        <dbReference type="PROSITE" id="PS51007"/>
    </source>
</evidence>
<dbReference type="EMBL" id="JRVC01000003">
    <property type="protein sequence ID" value="KHS48691.1"/>
    <property type="molecule type" value="Genomic_DNA"/>
</dbReference>
<organism evidence="8 9">
    <name type="scientific">Novosphingobium subterraneum</name>
    <dbReference type="NCBI Taxonomy" id="48936"/>
    <lineage>
        <taxon>Bacteria</taxon>
        <taxon>Pseudomonadati</taxon>
        <taxon>Pseudomonadota</taxon>
        <taxon>Alphaproteobacteria</taxon>
        <taxon>Sphingomonadales</taxon>
        <taxon>Sphingomonadaceae</taxon>
        <taxon>Novosphingobium</taxon>
    </lineage>
</organism>
<name>A0A0B9AHA6_9SPHN</name>
<evidence type="ECO:0000313" key="8">
    <source>
        <dbReference type="EMBL" id="KHS48691.1"/>
    </source>
</evidence>
<keyword evidence="9" id="KW-1185">Reference proteome</keyword>
<feature type="domain" description="Cytochrome c" evidence="7">
    <location>
        <begin position="47"/>
        <end position="136"/>
    </location>
</feature>
<evidence type="ECO:0000256" key="3">
    <source>
        <dbReference type="ARBA" id="ARBA00023004"/>
    </source>
</evidence>
<evidence type="ECO:0000256" key="6">
    <source>
        <dbReference type="SAM" id="SignalP"/>
    </source>
</evidence>
<evidence type="ECO:0000313" key="9">
    <source>
        <dbReference type="Proteomes" id="UP000031338"/>
    </source>
</evidence>
<dbReference type="InterPro" id="IPR036909">
    <property type="entry name" value="Cyt_c-like_dom_sf"/>
</dbReference>
<dbReference type="Pfam" id="PF13442">
    <property type="entry name" value="Cytochrome_CBB3"/>
    <property type="match status" value="1"/>
</dbReference>
<feature type="chain" id="PRO_5002145873" evidence="6">
    <location>
        <begin position="22"/>
        <end position="136"/>
    </location>
</feature>
<dbReference type="Gene3D" id="1.10.760.10">
    <property type="entry name" value="Cytochrome c-like domain"/>
    <property type="match status" value="1"/>
</dbReference>
<dbReference type="STRING" id="48936.NJ75_00773"/>
<evidence type="ECO:0000256" key="1">
    <source>
        <dbReference type="ARBA" id="ARBA00022617"/>
    </source>
</evidence>
<keyword evidence="6" id="KW-0732">Signal</keyword>
<dbReference type="InterPro" id="IPR009056">
    <property type="entry name" value="Cyt_c-like_dom"/>
</dbReference>